<keyword evidence="3" id="KW-1185">Reference proteome</keyword>
<reference evidence="3" key="1">
    <citation type="submission" date="2023-01" db="EMBL/GenBank/DDBJ databases">
        <title>Key to firefly adult light organ development and bioluminescence: homeobox transcription factors regulate luciferase expression and transportation to peroxisome.</title>
        <authorList>
            <person name="Fu X."/>
        </authorList>
    </citation>
    <scope>NUCLEOTIDE SEQUENCE [LARGE SCALE GENOMIC DNA]</scope>
</reference>
<name>A0AAN7PNU4_9COLE</name>
<sequence>MTDKKKREWQWYEEIRNYDINPIFINDNFEIVFMIELNSESRSVTRQFNACTDQTGTIKSISYAWFLTTIKSYAVTQPPSKLPHVVLFKMLCEKTVPYLSKNLIPTDQMACLLKLLIAVLADNGTGPSSASVELSKKHLFFVLNGFYDINLIKEMWKIDVPPTAILEISGNLIDKDISKVGLVNAVRVSDKDFDVNLKKLWNEVYKYLETNSDIEYLQNCVHMKAHLDNSLEKNFIHQQILKIPDIKQLYYNYKKRLVVFDSFCKPKCLTMKSFKIYNSIMDSTPPDCFTVGFLLHALLEQVCCMIPFKTYKGKKIRKHSSWAKSVINAVLRYYKVTVLTHNVSKSLVNLKVNKQGFVTDAANIFEYKANCYPTLSKKLIKINNDMLFRNRVSVLWKNFYSTNLNSLLQVQLLEKVRKVLGEPPEQKLFYDIHKWFFQNIFSSKEVFVDEVESDLRSICCGKDKHITKIQIYEDLYVCPTNLNLNSSSAVADGLNMHFYMWYEEFFTEVMVQELHQAITDYLCTEFKYNLLYDTILVRFHNYGDEFGIKTFNWNEFIRTPVCLRDFCKYLIDHDDVNDDEYDSSQSDFIKNSHPARPRRFCAYNMGTIVHLEAATTTFTSLDGYKITVDNNYFLETSSISINVSIKDNSLIFHCPKTNNPKLPVGFHYALHDGTIIAFSKSCFKPQLHFGEIIKLKKHKPKRCRNNYHCTVETGRQNSTLVQTEIVPEIMDTKNELNYFDLDVSECKKLINSNLFPSSSEKTFPCVNKVTKHEKASSPAVKVLFSNIHKFVKPKKIDVDNCKKDDLVLNTITFDKIKTILRKIQYAKTFQLPWFKVCSSPLHKRFYIKRVKSYICVELKKHYVNLLCRHPSYKCVEVKNTVKLFPEHFRSKRHRPVMFDMKITVPTGLAIYSVPGTTDMVNIKQRYVNKGPQCKHLKNEYSRTLMTNGYVSVRKTNGTVDVYTSSGEIYTFGVPYGFEKTVTKLKLIKKKTLQHTLTKLEKKIWNATHRRSYHFIGVIRHCLRKKQRPKVGVQYKYVSSCGLQLESFGSDTPKQTQMFYTQTTDLHLQQHMLIRNDGTKLFLDGNGILIAEYKDLTRITSWGEVFFEKPYGLEDWIIVYLVVQFEHPNYATVTHHTYYESTKVILANNVEIDIESNGCYNINVDKMFSSCVNDNEICMQTVLCKNCNESNSTTINLGPLLLSEPNNEILLESFDTYNKCFIVKYNGECQRNSNFIDNLYNRKGCRNHNLEQQQKLFILNRNMSGVRLIEATEFYNRLTDVLVSRTSAIHHCYDENHLCSEYHCFGLSKVTDKSYHSQFIYFPKTLPLASTTKQNLQVYTTISYIHCIPLDKAIQPVLEDTLMNIYAILLSKADDILLEVIDWNNFKESGKYEFYISESVFSNISDESQRDSILPICDSLLIDKINKIFPNLLGKSFSPRSKHGRMLSRILSYLMLDDQYIHEERSLQIMEMNNSVPRRSRKSIFDTLLKDFQAYNYKQELAPVDVTLQYFGVPTEYNLNEYVSQDTSDLENRSLNKEADNLPVNATLCKQPSVIKKIRKRNSSYPKPTIRLSNSDSSKTESKKSYLDKNQQSHNICLLFLSVCLCQNVTKEQLHYLNNLQEDTSSKLKDLIEDKQIVTDFEFHTLPKEQYFTLSDNSSKSVSVSVFDSDCIILESQVYNVTFKNNSFVVEKSFASWSNLLKEANLFRLTEYNGSRLLLVSVTGHSNVYINDNVTDKWLLIQTIATEDKVPDVRFFTNRNQLYLIILNSVDHLPKYSRVYKWTKTHFDEIHKFVTKNAVSVLSFQNKRSEIVLILEKHQNESNVCIFEFSKDQLIKTQLIRNNFVNIVTYTYKDKQYLATLEEAQDSDLYLWNGIEFAHVGKFNGFIKIKKMFLVYTNDIPVFFVFDQNELLAFYHFTNNWRFINQLNFSNDIDEVLGISTVLNDETNAFLIGFKSRYEGVGYLVVPFTMRVNQIGEYSRLNEVIACMLNLETLVKNHTVDDHHKKNFNKTVILVNEEQKYNDTLLTSAAHSSNTHTVTTFPTSHTNVSFIQYVNTKYILLLMGKLIVKGNLSVNRLNVKDLTVNNVNDIQWNSTAWLSYTKPQMITGAVILKNLIAENLTVPKDAKLFHDQNITSKYYLKSLKANNIYIQKINDIEFKDVYLRTSPSTIRGTKHFDVLNVNETTVKYLNKGNASEPIVQLSNTQSKNYVFSLNAYVKNLNFDEINGIVWNDFKNSVFRLGRSNNITGKLLIHSMKCNKLRTKKLGGINPSSLLTTTTNQNIKSAIHWTDVLSQNVRCAKINNISFSDIAFANTIIKSPVSIDKMHIKGNLYINYPENSQNDLDHIIGSDVSDLFQKYNKRVKIIGNLYVENMSVFKGTRVLVNGQDFSDDVVNTFWSKTKFQSVPFFLAQNGITTSHLSTVMLNDNHVSKYLTNDLEDKLPINWVFKNAVILGNVEIKPSMKHKPDLQEIDLVSVKRSGRFNISNKIIVQGNVRVKNLVTNYLDDVKMVDVMNLDTNTKLLDGKIFENLVVKGDVSCNTLITESINNIQLQDLENSVLYTDKNEYINNLWCDNVTVQNANVSYVNKNNVDDYVQYLEQLCRLTTLNNVKVNGKANIRNAEDVVYVNGYKIKKLALKNLDEHIFQQNVKILGTVYAEHVQVVYINNVNFSQLFERVLFRDWDQNITAIYTFGQVNTPNIFVPKINSVFVQDLIDTKSTEMQSLVVPGTLQLNYPTFMKSLNSDKTPCNIERAVNVLQNPPSTYWNTVEVSYNVTLWDNNCHLNVIMDEAVTTKKNNVFYSQVTFEHHVSASNVVLKKFINGVHLNNVFEDAVLKDVPEQIITGHKIFHKLAIANGVAETVYIPIINEIDINLLNASIIDSGNIYNTVIKGPKLFFGGLQANRLITSSISRLNPKSLVTLNDLTVIPTAYFYHLYIDNNFDVAFVNNFNFSNFMAQRLLCNSDYVQFATGVYFVNSAVLLGYTKIPLINDVIVDDIVVDDEVQIIMAPKYFSNNISISNDLLIELLNGQDLVLLYGHSLLLGRDNVIEGSIKFNNVSMFADVQTDRLNGLVITDIEEYIRSASPIVQNDVIRNTIEIMDNEIKSSVKLSNEMSDYYLYLEKANELEIITTNISHAYAYNSKGTVLLYLTQHQKENACSLSNSCPCPIQEVLQITNEKSIHSIGKSHIQRVFGYESDDISIQLVTNGISTSELCRTNSSTGFNETTSLMWITHSPNGAVDHYYYPENVSGYVSGVEFFSYNGSSYVIITRFYEPINNTYNVPCLVFKITKERGDVELIQTISAESAWVLHLFHTVNGVVIIIGSLASTSKLNSNSGVSVYRFDEKLEQFTLLRKTPSNGCTSAVGVVIGPDSLLVVGYKDGPLQVFKYHPKFDNYYFSKNIFTETSVTSLSVFYGSYIGTSDPYLCVVTEGGGFNMYSYSRNEDDAPDCQSVHDSSSKEELSSNEDVNVTAQSKPHNSSSDDDEEPPITKRKKKAQKAITARTSLNGRQMLQIKMFVQDATILLLIFRR</sequence>
<dbReference type="InterPro" id="IPR026173">
    <property type="entry name" value="SPAG17"/>
</dbReference>
<gene>
    <name evidence="2" type="ORF">RN001_016126</name>
</gene>
<feature type="compositionally biased region" description="Polar residues" evidence="1">
    <location>
        <begin position="3461"/>
        <end position="3475"/>
    </location>
</feature>
<dbReference type="GO" id="GO:1990716">
    <property type="term" value="C:axonemal central apparatus"/>
    <property type="evidence" value="ECO:0007669"/>
    <property type="project" value="TreeGrafter"/>
</dbReference>
<evidence type="ECO:0000313" key="2">
    <source>
        <dbReference type="EMBL" id="KAK4872002.1"/>
    </source>
</evidence>
<organism evidence="2 3">
    <name type="scientific">Aquatica leii</name>
    <dbReference type="NCBI Taxonomy" id="1421715"/>
    <lineage>
        <taxon>Eukaryota</taxon>
        <taxon>Metazoa</taxon>
        <taxon>Ecdysozoa</taxon>
        <taxon>Arthropoda</taxon>
        <taxon>Hexapoda</taxon>
        <taxon>Insecta</taxon>
        <taxon>Pterygota</taxon>
        <taxon>Neoptera</taxon>
        <taxon>Endopterygota</taxon>
        <taxon>Coleoptera</taxon>
        <taxon>Polyphaga</taxon>
        <taxon>Elateriformia</taxon>
        <taxon>Elateroidea</taxon>
        <taxon>Lampyridae</taxon>
        <taxon>Luciolinae</taxon>
        <taxon>Aquatica</taxon>
    </lineage>
</organism>
<evidence type="ECO:0000313" key="3">
    <source>
        <dbReference type="Proteomes" id="UP001353858"/>
    </source>
</evidence>
<dbReference type="EMBL" id="JARPUR010000008">
    <property type="protein sequence ID" value="KAK4872002.1"/>
    <property type="molecule type" value="Genomic_DNA"/>
</dbReference>
<proteinExistence type="predicted"/>
<dbReference type="PANTHER" id="PTHR21963:SF1">
    <property type="entry name" value="SPERM-ASSOCIATED ANTIGEN 17"/>
    <property type="match status" value="1"/>
</dbReference>
<feature type="compositionally biased region" description="Polar residues" evidence="1">
    <location>
        <begin position="1564"/>
        <end position="1576"/>
    </location>
</feature>
<accession>A0AAN7PNU4</accession>
<evidence type="ECO:0000256" key="1">
    <source>
        <dbReference type="SAM" id="MobiDB-lite"/>
    </source>
</evidence>
<dbReference type="PANTHER" id="PTHR21963">
    <property type="entry name" value="PF6"/>
    <property type="match status" value="1"/>
</dbReference>
<comment type="caution">
    <text evidence="2">The sequence shown here is derived from an EMBL/GenBank/DDBJ whole genome shotgun (WGS) entry which is preliminary data.</text>
</comment>
<feature type="region of interest" description="Disordered" evidence="1">
    <location>
        <begin position="1564"/>
        <end position="1584"/>
    </location>
</feature>
<feature type="region of interest" description="Disordered" evidence="1">
    <location>
        <begin position="3442"/>
        <end position="3498"/>
    </location>
</feature>
<dbReference type="Proteomes" id="UP001353858">
    <property type="component" value="Unassembled WGS sequence"/>
</dbReference>
<dbReference type="GO" id="GO:1904158">
    <property type="term" value="P:axonemal central apparatus assembly"/>
    <property type="evidence" value="ECO:0007669"/>
    <property type="project" value="TreeGrafter"/>
</dbReference>
<protein>
    <submittedName>
        <fullName evidence="2">Uncharacterized protein</fullName>
    </submittedName>
</protein>
<dbReference type="GO" id="GO:0003351">
    <property type="term" value="P:epithelial cilium movement involved in extracellular fluid movement"/>
    <property type="evidence" value="ECO:0007669"/>
    <property type="project" value="TreeGrafter"/>
</dbReference>
<dbReference type="GO" id="GO:0005576">
    <property type="term" value="C:extracellular region"/>
    <property type="evidence" value="ECO:0007669"/>
    <property type="project" value="GOC"/>
</dbReference>